<proteinExistence type="predicted"/>
<organism evidence="1 2">
    <name type="scientific">Chelatococcus composti</name>
    <dbReference type="NCBI Taxonomy" id="1743235"/>
    <lineage>
        <taxon>Bacteria</taxon>
        <taxon>Pseudomonadati</taxon>
        <taxon>Pseudomonadota</taxon>
        <taxon>Alphaproteobacteria</taxon>
        <taxon>Hyphomicrobiales</taxon>
        <taxon>Chelatococcaceae</taxon>
        <taxon>Chelatococcus</taxon>
    </lineage>
</organism>
<evidence type="ECO:0000313" key="2">
    <source>
        <dbReference type="Proteomes" id="UP000588017"/>
    </source>
</evidence>
<gene>
    <name evidence="1" type="ORF">HNQ73_000756</name>
</gene>
<name>A0A841K308_9HYPH</name>
<accession>A0A841K308</accession>
<reference evidence="1 2" key="1">
    <citation type="submission" date="2020-08" db="EMBL/GenBank/DDBJ databases">
        <title>Genomic Encyclopedia of Type Strains, Phase IV (KMG-IV): sequencing the most valuable type-strain genomes for metagenomic binning, comparative biology and taxonomic classification.</title>
        <authorList>
            <person name="Goeker M."/>
        </authorList>
    </citation>
    <scope>NUCLEOTIDE SEQUENCE [LARGE SCALE GENOMIC DNA]</scope>
    <source>
        <strain evidence="1 2">DSM 101465</strain>
    </source>
</reference>
<sequence length="324" mass="36335">MASGIHVKLDFSLPFSLHVNGSFDIKAMEERFSVTLETIFKKNPQLRFAEHVENVAIINDDSDQIAYTKVSAEYRPAKSRDWTDYKASLELRNAAIAIANALISGARHALGKHYLYYVYHPKQLEPINVLINENGHSLGIGLALSGGITIQTSPDKLTKDSEFGRILSGAKTVSVADDIYIEAQRWLEQRDPRMALANLVISFETGLADHLLRIAAMRGNPQLEADVSSATLASLGERWSTELLGKSFMNGSHWGSDFTESFCWIRDARNSVLHKAKLLVVRRDGRSRDFTNLEELKKLFEERDRLMNRINSAVCQALSRQSSP</sequence>
<evidence type="ECO:0000313" key="1">
    <source>
        <dbReference type="EMBL" id="MBB6167138.1"/>
    </source>
</evidence>
<keyword evidence="2" id="KW-1185">Reference proteome</keyword>
<dbReference type="EMBL" id="JACHEH010000002">
    <property type="protein sequence ID" value="MBB6167138.1"/>
    <property type="molecule type" value="Genomic_DNA"/>
</dbReference>
<protein>
    <submittedName>
        <fullName evidence="1">Uncharacterized protein</fullName>
    </submittedName>
</protein>
<dbReference type="RefSeq" id="WP_183332429.1">
    <property type="nucleotide sequence ID" value="NZ_BMHX01000002.1"/>
</dbReference>
<comment type="caution">
    <text evidence="1">The sequence shown here is derived from an EMBL/GenBank/DDBJ whole genome shotgun (WGS) entry which is preliminary data.</text>
</comment>
<dbReference type="Proteomes" id="UP000588017">
    <property type="component" value="Unassembled WGS sequence"/>
</dbReference>
<dbReference type="AlphaFoldDB" id="A0A841K308"/>